<reference evidence="1" key="1">
    <citation type="submission" date="2022-06" db="EMBL/GenBank/DDBJ databases">
        <title>Ornithinimicrobium HY1793.</title>
        <authorList>
            <person name="Huang Y."/>
        </authorList>
    </citation>
    <scope>NUCLEOTIDE SEQUENCE</scope>
    <source>
        <strain evidence="1">HY1793</strain>
    </source>
</reference>
<proteinExistence type="predicted"/>
<sequence>MRSDFTKAGSTLNMPRQRENYRQLHDWLVNELALPATERVLAVTNYQQGRFGRMPSHVLLVTSARIAYTHDGGLRALPLSDLDPNRLGLKTGVVNGELVLATTSGEELIFRRGMSLAIQEVSTSLEFAMATKGGSADTAVMTSPFPNNNSTTTEVAPPEDNGIGGVGDEVVSFQKPIDGVSVIRIEGNTSREHFAVWTLSPQYEHVDLLTNTSEPHSGYHVLGANGPVAGLQITASGPWRVTPTDWDDIPDWRGPLSGVGPAVWRTDNDLTPSTIGCPAQLTVDGSDVVAFWAYGSNPSLLVNAVGPYTGTVLIPAGTQFTTLSCSGRWNFRPLGQN</sequence>
<protein>
    <submittedName>
        <fullName evidence="1">Uncharacterized protein</fullName>
    </submittedName>
</protein>
<dbReference type="RefSeq" id="WP_252592107.1">
    <property type="nucleotide sequence ID" value="NZ_CP099489.1"/>
</dbReference>
<organism evidence="1 2">
    <name type="scientific">Ornithinimicrobium faecis</name>
    <dbReference type="NCBI Taxonomy" id="2934158"/>
    <lineage>
        <taxon>Bacteria</taxon>
        <taxon>Bacillati</taxon>
        <taxon>Actinomycetota</taxon>
        <taxon>Actinomycetes</taxon>
        <taxon>Micrococcales</taxon>
        <taxon>Ornithinimicrobiaceae</taxon>
        <taxon>Ornithinimicrobium</taxon>
    </lineage>
</organism>
<dbReference type="EMBL" id="CP099489">
    <property type="protein sequence ID" value="USQ79192.1"/>
    <property type="molecule type" value="Genomic_DNA"/>
</dbReference>
<gene>
    <name evidence="1" type="ORF">NF556_16450</name>
</gene>
<keyword evidence="2" id="KW-1185">Reference proteome</keyword>
<dbReference type="Proteomes" id="UP001056455">
    <property type="component" value="Chromosome"/>
</dbReference>
<name>A0ABY4YR14_9MICO</name>
<accession>A0ABY4YR14</accession>
<evidence type="ECO:0000313" key="1">
    <source>
        <dbReference type="EMBL" id="USQ79192.1"/>
    </source>
</evidence>
<evidence type="ECO:0000313" key="2">
    <source>
        <dbReference type="Proteomes" id="UP001056455"/>
    </source>
</evidence>